<dbReference type="GO" id="GO:0000428">
    <property type="term" value="C:DNA-directed RNA polymerase complex"/>
    <property type="evidence" value="ECO:0007669"/>
    <property type="project" value="UniProtKB-UniRule"/>
</dbReference>
<evidence type="ECO:0000313" key="12">
    <source>
        <dbReference type="EMBL" id="AID46871.1"/>
    </source>
</evidence>
<evidence type="ECO:0000256" key="5">
    <source>
        <dbReference type="ARBA" id="ARBA00022695"/>
    </source>
</evidence>
<evidence type="ECO:0000256" key="9">
    <source>
        <dbReference type="ARBA" id="ARBA00046483"/>
    </source>
</evidence>
<evidence type="ECO:0000256" key="11">
    <source>
        <dbReference type="PIRNR" id="PIRNR000744"/>
    </source>
</evidence>
<evidence type="ECO:0000256" key="6">
    <source>
        <dbReference type="ARBA" id="ARBA00022844"/>
    </source>
</evidence>
<keyword evidence="4 11" id="KW-0808">Transferase</keyword>
<comment type="subunit">
    <text evidence="9">The DNA-dependent RNA polymerase used for intermediate and late genes expression consists of eight subunits Rpo30/OPG66, Rpo7/OPG90, Rpo22/OPG103, Rpo147/OPG105, Rpo18/OPG119, Rpo19/OPG131, Rpo132/OPG151 and Rpo35/OPG156. The same holoenzyme, with the addition of the transcription-specificity factor OPG109, is used for early gene expression.</text>
</comment>
<protein>
    <recommendedName>
        <fullName evidence="11">DNA-directed RNA polymerase subunit</fullName>
        <ecNumber evidence="11">2.7.7.6</ecNumber>
    </recommendedName>
</protein>
<comment type="similarity">
    <text evidence="2 11">Belongs to the poxviridae DNA-directed RNA polymerase 22 kDa subunit family.</text>
</comment>
<keyword evidence="5 11" id="KW-0548">Nucleotidyltransferase</keyword>
<organism evidence="12 13">
    <name type="scientific">Penguinpox virus</name>
    <dbReference type="NCBI Taxonomy" id="648998"/>
    <lineage>
        <taxon>Viruses</taxon>
        <taxon>Varidnaviria</taxon>
        <taxon>Bamfordvirae</taxon>
        <taxon>Nucleocytoviricota</taxon>
        <taxon>Pokkesviricetes</taxon>
        <taxon>Chitovirales</taxon>
        <taxon>Poxviridae</taxon>
        <taxon>Chordopoxvirinae</taxon>
        <taxon>Avipoxvirus</taxon>
        <taxon>Avipoxvirus penguinpox</taxon>
    </lineage>
</organism>
<dbReference type="EMBL" id="KJ859677">
    <property type="protein sequence ID" value="AID46871.1"/>
    <property type="molecule type" value="Genomic_DNA"/>
</dbReference>
<keyword evidence="7 11" id="KW-0804">Transcription</keyword>
<sequence>MMNQYNVTYLSKILCLKAEILYKPFSIINRSIIRQYNIEVKYDDIISIVKIRHKTENNILVFQIFNESNVKYSPIEYDYGDPIIITSSLQHGHNKIPINMLYIDVVESDMFPTFSRLDSETIKIITSILQSDNKKEQSIKLPKVSENELSVKILYHKDYPLKYVRYYKNNMVTGTEVIDRSVAITS</sequence>
<name>A0A068EFE7_9POXV</name>
<dbReference type="InterPro" id="IPR007937">
    <property type="entry name" value="RNA_Pol_22kDa_poxvir"/>
</dbReference>
<evidence type="ECO:0000256" key="8">
    <source>
        <dbReference type="ARBA" id="ARBA00034678"/>
    </source>
</evidence>
<dbReference type="PIRSF" id="PIRSF000744">
    <property type="entry name" value="RPO22"/>
    <property type="match status" value="1"/>
</dbReference>
<dbReference type="GO" id="GO:0019083">
    <property type="term" value="P:viral transcription"/>
    <property type="evidence" value="ECO:0007669"/>
    <property type="project" value="UniProtKB-UniRule"/>
</dbReference>
<gene>
    <name evidence="12" type="ORF">pepv_143</name>
</gene>
<dbReference type="Proteomes" id="UP000140838">
    <property type="component" value="Genome"/>
</dbReference>
<evidence type="ECO:0000256" key="4">
    <source>
        <dbReference type="ARBA" id="ARBA00022679"/>
    </source>
</evidence>
<keyword evidence="3 11" id="KW-0240">DNA-directed RNA polymerase</keyword>
<evidence type="ECO:0000256" key="1">
    <source>
        <dbReference type="ARBA" id="ARBA00004328"/>
    </source>
</evidence>
<keyword evidence="6 11" id="KW-0946">Virion</keyword>
<dbReference type="GO" id="GO:0003899">
    <property type="term" value="F:DNA-directed RNA polymerase activity"/>
    <property type="evidence" value="ECO:0007669"/>
    <property type="project" value="UniProtKB-EC"/>
</dbReference>
<evidence type="ECO:0000256" key="7">
    <source>
        <dbReference type="ARBA" id="ARBA00023163"/>
    </source>
</evidence>
<reference evidence="12 13" key="1">
    <citation type="journal article" date="2014" name="BMC Genomics">
        <title>The complete genome sequences of poxviruses isolated from a penguin and a pigeon in South Africa and comparison to other sequenced avipoxviruses.</title>
        <authorList>
            <person name="Offerman K."/>
            <person name="Carulei O."/>
            <person name="van der Walt A.P."/>
            <person name="Douglass N."/>
            <person name="Williamson A.L."/>
        </authorList>
    </citation>
    <scope>NUCLEOTIDE SEQUENCE [LARGE SCALE GENOMIC DNA]</scope>
    <source>
        <strain evidence="12">PSan92</strain>
    </source>
</reference>
<accession>A0A068EFE7</accession>
<comment type="function">
    <text evidence="8">Part of the DNA-dependent RNA polymerase which catalyzes the transcription of viral DNA into RNA using the four ribonucleoside triphosphates as substrates. Responsible for the transcription of early, intermediate and late genes. DNA-dependent RNA polymerase associates with the early transcription factor (ETF), itself composed of OPG118 and OPG133, thereby allowing the early genes transcription. Late transcription, and probably also intermediate transcription, require newly synthesized RNA polymerase.</text>
</comment>
<proteinExistence type="inferred from homology"/>
<evidence type="ECO:0000313" key="13">
    <source>
        <dbReference type="Proteomes" id="UP000140838"/>
    </source>
</evidence>
<dbReference type="GO" id="GO:0003677">
    <property type="term" value="F:DNA binding"/>
    <property type="evidence" value="ECO:0007669"/>
    <property type="project" value="UniProtKB-UniRule"/>
</dbReference>
<dbReference type="GO" id="GO:0044423">
    <property type="term" value="C:virion component"/>
    <property type="evidence" value="ECO:0007669"/>
    <property type="project" value="UniProtKB-UniRule"/>
</dbReference>
<dbReference type="KEGG" id="vg:19738148"/>
<keyword evidence="13" id="KW-1185">Reference proteome</keyword>
<dbReference type="Pfam" id="PF05273">
    <property type="entry name" value="Pox_RNA_Pol_22"/>
    <property type="match status" value="1"/>
</dbReference>
<evidence type="ECO:0000256" key="10">
    <source>
        <dbReference type="ARBA" id="ARBA00048552"/>
    </source>
</evidence>
<dbReference type="RefSeq" id="YP_009046129.1">
    <property type="nucleotide sequence ID" value="NC_024446.1"/>
</dbReference>
<evidence type="ECO:0000256" key="3">
    <source>
        <dbReference type="ARBA" id="ARBA00022478"/>
    </source>
</evidence>
<dbReference type="GeneID" id="19738148"/>
<comment type="catalytic activity">
    <reaction evidence="10 11">
        <text>RNA(n) + a ribonucleoside 5'-triphosphate = RNA(n+1) + diphosphate</text>
        <dbReference type="Rhea" id="RHEA:21248"/>
        <dbReference type="Rhea" id="RHEA-COMP:14527"/>
        <dbReference type="Rhea" id="RHEA-COMP:17342"/>
        <dbReference type="ChEBI" id="CHEBI:33019"/>
        <dbReference type="ChEBI" id="CHEBI:61557"/>
        <dbReference type="ChEBI" id="CHEBI:140395"/>
        <dbReference type="EC" id="2.7.7.6"/>
    </reaction>
</comment>
<dbReference type="EC" id="2.7.7.6" evidence="11"/>
<evidence type="ECO:0000256" key="2">
    <source>
        <dbReference type="ARBA" id="ARBA00008385"/>
    </source>
</evidence>
<comment type="subcellular location">
    <subcellularLocation>
        <location evidence="1">Virion</location>
    </subcellularLocation>
</comment>